<evidence type="ECO:0000256" key="5">
    <source>
        <dbReference type="ARBA" id="ARBA00022741"/>
    </source>
</evidence>
<keyword evidence="3 8" id="KW-0690">Ribosome biogenesis</keyword>
<comment type="subunit">
    <text evidence="8">Associates with the 50S ribosomal subunit.</text>
</comment>
<dbReference type="Gene3D" id="3.30.300.20">
    <property type="match status" value="1"/>
</dbReference>
<dbReference type="HOGENOM" id="CLU_016077_6_2_12"/>
<organism evidence="12 13">
    <name type="scientific">Salinispira pacifica</name>
    <dbReference type="NCBI Taxonomy" id="1307761"/>
    <lineage>
        <taxon>Bacteria</taxon>
        <taxon>Pseudomonadati</taxon>
        <taxon>Spirochaetota</taxon>
        <taxon>Spirochaetia</taxon>
        <taxon>Spirochaetales</taxon>
        <taxon>Spirochaetaceae</taxon>
        <taxon>Salinispira</taxon>
    </lineage>
</organism>
<dbReference type="KEGG" id="slr:L21SP2_1344"/>
<evidence type="ECO:0000256" key="6">
    <source>
        <dbReference type="ARBA" id="ARBA00023134"/>
    </source>
</evidence>
<dbReference type="PROSITE" id="PS51712">
    <property type="entry name" value="G_ENGA"/>
    <property type="match status" value="2"/>
</dbReference>
<dbReference type="Gene3D" id="3.40.50.300">
    <property type="entry name" value="P-loop containing nucleotide triphosphate hydrolases"/>
    <property type="match status" value="2"/>
</dbReference>
<dbReference type="Pfam" id="PF01926">
    <property type="entry name" value="MMR_HSR1"/>
    <property type="match status" value="2"/>
</dbReference>
<dbReference type="NCBIfam" id="TIGR00231">
    <property type="entry name" value="small_GTP"/>
    <property type="match status" value="2"/>
</dbReference>
<keyword evidence="6 8" id="KW-0342">GTP-binding</keyword>
<dbReference type="RefSeq" id="WP_024267666.1">
    <property type="nucleotide sequence ID" value="NC_023035.1"/>
</dbReference>
<dbReference type="InterPro" id="IPR016484">
    <property type="entry name" value="GTPase_Der"/>
</dbReference>
<name>V5WG20_9SPIO</name>
<dbReference type="NCBIfam" id="TIGR03594">
    <property type="entry name" value="GTPase_EngA"/>
    <property type="match status" value="1"/>
</dbReference>
<keyword evidence="5 8" id="KW-0547">Nucleotide-binding</keyword>
<feature type="binding site" evidence="8">
    <location>
        <begin position="363"/>
        <end position="366"/>
    </location>
    <ligand>
        <name>GTP</name>
        <dbReference type="ChEBI" id="CHEBI:37565"/>
        <label>2</label>
    </ligand>
</feature>
<dbReference type="GO" id="GO:0043022">
    <property type="term" value="F:ribosome binding"/>
    <property type="evidence" value="ECO:0007669"/>
    <property type="project" value="TreeGrafter"/>
</dbReference>
<comment type="function">
    <text evidence="8 10">GTPase that plays an essential role in the late steps of ribosome biogenesis.</text>
</comment>
<evidence type="ECO:0000256" key="4">
    <source>
        <dbReference type="ARBA" id="ARBA00022737"/>
    </source>
</evidence>
<dbReference type="PATRIC" id="fig|1307761.3.peg.1337"/>
<dbReference type="HAMAP" id="MF_00195">
    <property type="entry name" value="GTPase_Der"/>
    <property type="match status" value="1"/>
</dbReference>
<evidence type="ECO:0000259" key="11">
    <source>
        <dbReference type="PROSITE" id="PS51712"/>
    </source>
</evidence>
<gene>
    <name evidence="8" type="primary">der</name>
    <name evidence="12" type="ORF">L21SP2_1344</name>
</gene>
<keyword evidence="4 10" id="KW-0677">Repeat</keyword>
<dbReference type="EMBL" id="CP006939">
    <property type="protein sequence ID" value="AHC14743.1"/>
    <property type="molecule type" value="Genomic_DNA"/>
</dbReference>
<dbReference type="PIRSF" id="PIRSF006485">
    <property type="entry name" value="GTP-binding_EngA"/>
    <property type="match status" value="1"/>
</dbReference>
<proteinExistence type="inferred from homology"/>
<feature type="domain" description="EngA-type G" evidence="11">
    <location>
        <begin position="245"/>
        <end position="420"/>
    </location>
</feature>
<dbReference type="CDD" id="cd01894">
    <property type="entry name" value="EngA1"/>
    <property type="match status" value="1"/>
</dbReference>
<reference evidence="12 13" key="1">
    <citation type="journal article" date="2015" name="Stand. Genomic Sci.">
        <title>Complete genome sequence and description of Salinispira pacifica gen. nov., sp. nov., a novel spirochaete isolated form a hypersaline microbial mat.</title>
        <authorList>
            <person name="Ben Hania W."/>
            <person name="Joseph M."/>
            <person name="Schumann P."/>
            <person name="Bunk B."/>
            <person name="Fiebig A."/>
            <person name="Sproer C."/>
            <person name="Klenk H.P."/>
            <person name="Fardeau M.L."/>
            <person name="Spring S."/>
        </authorList>
    </citation>
    <scope>NUCLEOTIDE SEQUENCE [LARGE SCALE GENOMIC DNA]</scope>
    <source>
        <strain evidence="12 13">L21-RPul-D2</strain>
    </source>
</reference>
<dbReference type="InterPro" id="IPR032859">
    <property type="entry name" value="KH_dom-like"/>
</dbReference>
<dbReference type="SUPFAM" id="SSF52540">
    <property type="entry name" value="P-loop containing nucleoside triphosphate hydrolases"/>
    <property type="match status" value="2"/>
</dbReference>
<dbReference type="InterPro" id="IPR005225">
    <property type="entry name" value="Small_GTP-bd"/>
</dbReference>
<dbReference type="GO" id="GO:0042254">
    <property type="term" value="P:ribosome biogenesis"/>
    <property type="evidence" value="ECO:0007669"/>
    <property type="project" value="UniProtKB-KW"/>
</dbReference>
<evidence type="ECO:0000256" key="8">
    <source>
        <dbReference type="HAMAP-Rule" id="MF_00195"/>
    </source>
</evidence>
<evidence type="ECO:0000256" key="9">
    <source>
        <dbReference type="PROSITE-ProRule" id="PRU01049"/>
    </source>
</evidence>
<feature type="binding site" evidence="8">
    <location>
        <begin position="75"/>
        <end position="79"/>
    </location>
    <ligand>
        <name>GTP</name>
        <dbReference type="ChEBI" id="CHEBI:37565"/>
        <label>1</label>
    </ligand>
</feature>
<dbReference type="CDD" id="cd01895">
    <property type="entry name" value="EngA2"/>
    <property type="match status" value="1"/>
</dbReference>
<dbReference type="PANTHER" id="PTHR43834:SF6">
    <property type="entry name" value="GTPASE DER"/>
    <property type="match status" value="1"/>
</dbReference>
<sequence length="507" mass="57838">MTLQDKEGLIRRLDEVEKAVLPRVAIVGRPNVGKSTLFNRFIGSRKAITDPTPGVTRDPIFQRAEFDETACMLIDTGGLTESRDYLDTLITSKSLSTIEQADILVFVLDVTEVTPEDEEFINRLRQLSSRIILAVNKVDNEQREQMVWEYYRLGFDTIFPISATHGEGIDELVEELKLRIEAAEHRRINEHSLTSTEIEELRAEVRKLLQQDIEEIQAEARQEGITIDAEKLLRLDKRASQPWDISLAVLGQPNTGKSTLSNALTGTENSLVSEIAGTTRDVLEGSFAFRDKKFRLLDTAGIRRKNRVHENLEYYSVTRAISAIEQAEVVVLMIDAEKGLSEQDKKISAQVVKHGRGIILAVNKWDLLEDIPNRIQAVRDRINFLFPVLEFAPILPISAKEGSGVQELLETSLKIQRQLYTRLGTGVLNQKLRAWQEHTPPPSRKGFFWKAKYITQVSVLPMKFILFVNRRKDFPESYVGFIKNRIRKDFALGNIPIQFELRDSRRT</sequence>
<feature type="binding site" evidence="8">
    <location>
        <begin position="251"/>
        <end position="258"/>
    </location>
    <ligand>
        <name>GTP</name>
        <dbReference type="ChEBI" id="CHEBI:37565"/>
        <label>2</label>
    </ligand>
</feature>
<dbReference type="AlphaFoldDB" id="V5WG20"/>
<evidence type="ECO:0000256" key="2">
    <source>
        <dbReference type="ARBA" id="ARBA00020953"/>
    </source>
</evidence>
<feature type="binding site" evidence="8">
    <location>
        <begin position="298"/>
        <end position="302"/>
    </location>
    <ligand>
        <name>GTP</name>
        <dbReference type="ChEBI" id="CHEBI:37565"/>
        <label>2</label>
    </ligand>
</feature>
<dbReference type="InterPro" id="IPR015946">
    <property type="entry name" value="KH_dom-like_a/b"/>
</dbReference>
<dbReference type="GO" id="GO:0005525">
    <property type="term" value="F:GTP binding"/>
    <property type="evidence" value="ECO:0007669"/>
    <property type="project" value="UniProtKB-UniRule"/>
</dbReference>
<evidence type="ECO:0000256" key="1">
    <source>
        <dbReference type="ARBA" id="ARBA00008279"/>
    </source>
</evidence>
<dbReference type="InterPro" id="IPR006073">
    <property type="entry name" value="GTP-bd"/>
</dbReference>
<evidence type="ECO:0000313" key="13">
    <source>
        <dbReference type="Proteomes" id="UP000018680"/>
    </source>
</evidence>
<protein>
    <recommendedName>
        <fullName evidence="2 8">GTPase Der</fullName>
    </recommendedName>
    <alternativeName>
        <fullName evidence="7 8">GTP-binding protein EngA</fullName>
    </alternativeName>
</protein>
<accession>V5WG20</accession>
<dbReference type="InterPro" id="IPR031166">
    <property type="entry name" value="G_ENGA"/>
</dbReference>
<feature type="domain" description="EngA-type G" evidence="11">
    <location>
        <begin position="22"/>
        <end position="184"/>
    </location>
</feature>
<dbReference type="InterPro" id="IPR027417">
    <property type="entry name" value="P-loop_NTPase"/>
</dbReference>
<comment type="similarity">
    <text evidence="1 8 9 10">Belongs to the TRAFAC class TrmE-Era-EngA-EngB-Septin-like GTPase superfamily. EngA (Der) GTPase family.</text>
</comment>
<evidence type="ECO:0000256" key="10">
    <source>
        <dbReference type="RuleBase" id="RU004481"/>
    </source>
</evidence>
<feature type="binding site" evidence="8">
    <location>
        <begin position="28"/>
        <end position="35"/>
    </location>
    <ligand>
        <name>GTP</name>
        <dbReference type="ChEBI" id="CHEBI:37565"/>
        <label>1</label>
    </ligand>
</feature>
<dbReference type="PRINTS" id="PR00326">
    <property type="entry name" value="GTP1OBG"/>
</dbReference>
<feature type="binding site" evidence="8">
    <location>
        <begin position="136"/>
        <end position="139"/>
    </location>
    <ligand>
        <name>GTP</name>
        <dbReference type="ChEBI" id="CHEBI:37565"/>
        <label>1</label>
    </ligand>
</feature>
<dbReference type="PANTHER" id="PTHR43834">
    <property type="entry name" value="GTPASE DER"/>
    <property type="match status" value="1"/>
</dbReference>
<dbReference type="Pfam" id="PF14714">
    <property type="entry name" value="KH_dom-like"/>
    <property type="match status" value="1"/>
</dbReference>
<evidence type="ECO:0000256" key="3">
    <source>
        <dbReference type="ARBA" id="ARBA00022517"/>
    </source>
</evidence>
<evidence type="ECO:0000313" key="12">
    <source>
        <dbReference type="EMBL" id="AHC14743.1"/>
    </source>
</evidence>
<dbReference type="Proteomes" id="UP000018680">
    <property type="component" value="Chromosome"/>
</dbReference>
<dbReference type="eggNOG" id="COG1160">
    <property type="taxonomic scope" value="Bacteria"/>
</dbReference>
<evidence type="ECO:0000256" key="7">
    <source>
        <dbReference type="ARBA" id="ARBA00032345"/>
    </source>
</evidence>
<keyword evidence="13" id="KW-1185">Reference proteome</keyword>
<dbReference type="STRING" id="1307761.L21SP2_1344"/>